<dbReference type="VEuPathDB" id="FungiDB:UREG_02797"/>
<dbReference type="Proteomes" id="UP000002058">
    <property type="component" value="Unassembled WGS sequence"/>
</dbReference>
<name>C4JI51_UNCRE</name>
<feature type="coiled-coil region" evidence="2">
    <location>
        <begin position="96"/>
        <end position="130"/>
    </location>
</feature>
<dbReference type="OMA" id="PKWYDRI"/>
<dbReference type="GO" id="GO:0008270">
    <property type="term" value="F:zinc ion binding"/>
    <property type="evidence" value="ECO:0007669"/>
    <property type="project" value="UniProtKB-KW"/>
</dbReference>
<gene>
    <name evidence="5" type="ORF">UREG_02797</name>
</gene>
<keyword evidence="1" id="KW-0472">Membrane</keyword>
<comment type="domain">
    <text evidence="1">The C4-type zinc finger motif is necessary both for its ER three-way tubular junction localization and formation.</text>
</comment>
<protein>
    <recommendedName>
        <fullName evidence="1">Endoplasmic reticulum junction formation protein lunapark</fullName>
    </recommendedName>
</protein>
<keyword evidence="1" id="KW-0256">Endoplasmic reticulum</keyword>
<accession>C4JI51</accession>
<feature type="transmembrane region" description="Helical" evidence="1">
    <location>
        <begin position="47"/>
        <end position="66"/>
    </location>
</feature>
<dbReference type="InterPro" id="IPR019273">
    <property type="entry name" value="Lunapark_Znf"/>
</dbReference>
<comment type="similarity">
    <text evidence="1">Belongs to the lunapark family.</text>
</comment>
<comment type="function">
    <text evidence="1">Plays a role in determining ER morphology.</text>
</comment>
<evidence type="ECO:0000256" key="1">
    <source>
        <dbReference type="RuleBase" id="RU367073"/>
    </source>
</evidence>
<feature type="compositionally biased region" description="Polar residues" evidence="3">
    <location>
        <begin position="318"/>
        <end position="335"/>
    </location>
</feature>
<dbReference type="GO" id="GO:0071788">
    <property type="term" value="P:endoplasmic reticulum tubular network maintenance"/>
    <property type="evidence" value="ECO:0007669"/>
    <property type="project" value="UniProtKB-UniRule"/>
</dbReference>
<dbReference type="EMBL" id="CH476615">
    <property type="protein sequence ID" value="EEP77948.1"/>
    <property type="molecule type" value="Genomic_DNA"/>
</dbReference>
<comment type="subcellular location">
    <subcellularLocation>
        <location evidence="1">Endoplasmic reticulum membrane</location>
        <topology evidence="1">Multi-pass membrane protein</topology>
    </subcellularLocation>
</comment>
<keyword evidence="1" id="KW-0862">Zinc</keyword>
<organism evidence="5 6">
    <name type="scientific">Uncinocarpus reesii (strain UAMH 1704)</name>
    <dbReference type="NCBI Taxonomy" id="336963"/>
    <lineage>
        <taxon>Eukaryota</taxon>
        <taxon>Fungi</taxon>
        <taxon>Dikarya</taxon>
        <taxon>Ascomycota</taxon>
        <taxon>Pezizomycotina</taxon>
        <taxon>Eurotiomycetes</taxon>
        <taxon>Eurotiomycetidae</taxon>
        <taxon>Onygenales</taxon>
        <taxon>Onygenaceae</taxon>
        <taxon>Uncinocarpus</taxon>
    </lineage>
</organism>
<keyword evidence="6" id="KW-1185">Reference proteome</keyword>
<reference evidence="6" key="1">
    <citation type="journal article" date="2009" name="Genome Res.">
        <title>Comparative genomic analyses of the human fungal pathogens Coccidioides and their relatives.</title>
        <authorList>
            <person name="Sharpton T.J."/>
            <person name="Stajich J.E."/>
            <person name="Rounsley S.D."/>
            <person name="Gardner M.J."/>
            <person name="Wortman J.R."/>
            <person name="Jordar V.S."/>
            <person name="Maiti R."/>
            <person name="Kodira C.D."/>
            <person name="Neafsey D.E."/>
            <person name="Zeng Q."/>
            <person name="Hung C.-Y."/>
            <person name="McMahan C."/>
            <person name="Muszewska A."/>
            <person name="Grynberg M."/>
            <person name="Mandel M.A."/>
            <person name="Kellner E.M."/>
            <person name="Barker B.M."/>
            <person name="Galgiani J.N."/>
            <person name="Orbach M.J."/>
            <person name="Kirkland T.N."/>
            <person name="Cole G.T."/>
            <person name="Henn M.R."/>
            <person name="Birren B.W."/>
            <person name="Taylor J.W."/>
        </authorList>
    </citation>
    <scope>NUCLEOTIDE SEQUENCE [LARGE SCALE GENOMIC DNA]</scope>
    <source>
        <strain evidence="6">UAMH 1704</strain>
    </source>
</reference>
<dbReference type="InterPro" id="IPR040115">
    <property type="entry name" value="Lnp"/>
</dbReference>
<proteinExistence type="inferred from homology"/>
<evidence type="ECO:0000313" key="6">
    <source>
        <dbReference type="Proteomes" id="UP000002058"/>
    </source>
</evidence>
<dbReference type="eggNOG" id="KOG2846">
    <property type="taxonomic scope" value="Eukaryota"/>
</dbReference>
<evidence type="ECO:0000256" key="3">
    <source>
        <dbReference type="SAM" id="MobiDB-lite"/>
    </source>
</evidence>
<dbReference type="Pfam" id="PF10058">
    <property type="entry name" value="Zn_ribbon_10"/>
    <property type="match status" value="1"/>
</dbReference>
<feature type="domain" description="Lunapark zinc ribbon" evidence="4">
    <location>
        <begin position="241"/>
        <end position="297"/>
    </location>
</feature>
<keyword evidence="1" id="KW-1133">Transmembrane helix</keyword>
<evidence type="ECO:0000256" key="2">
    <source>
        <dbReference type="SAM" id="Coils"/>
    </source>
</evidence>
<dbReference type="KEGG" id="ure:UREG_02797"/>
<dbReference type="GeneID" id="8437586"/>
<dbReference type="GO" id="GO:0098826">
    <property type="term" value="C:endoplasmic reticulum tubular network membrane"/>
    <property type="evidence" value="ECO:0007669"/>
    <property type="project" value="UniProtKB-UniRule"/>
</dbReference>
<keyword evidence="1" id="KW-0479">Metal-binding</keyword>
<feature type="region of interest" description="Disordered" evidence="3">
    <location>
        <begin position="313"/>
        <end position="394"/>
    </location>
</feature>
<dbReference type="InParanoid" id="C4JI51"/>
<keyword evidence="2" id="KW-0175">Coiled coil</keyword>
<feature type="region of interest" description="Disordered" evidence="3">
    <location>
        <begin position="134"/>
        <end position="226"/>
    </location>
</feature>
<evidence type="ECO:0000259" key="4">
    <source>
        <dbReference type="Pfam" id="PF10058"/>
    </source>
</evidence>
<dbReference type="PANTHER" id="PTHR22166:SF12">
    <property type="entry name" value="ENDOPLASMIC RETICULUM JUNCTION FORMATION PROTEIN LUNAPARK"/>
    <property type="match status" value="1"/>
</dbReference>
<dbReference type="RefSeq" id="XP_002543281.1">
    <property type="nucleotide sequence ID" value="XM_002543235.1"/>
</dbReference>
<dbReference type="HOGENOM" id="CLU_039522_0_0_1"/>
<evidence type="ECO:0000313" key="5">
    <source>
        <dbReference type="EMBL" id="EEP77948.1"/>
    </source>
</evidence>
<dbReference type="OrthoDB" id="1725934at2759"/>
<dbReference type="GO" id="GO:1903373">
    <property type="term" value="P:positive regulation of endoplasmic reticulum tubular network organization"/>
    <property type="evidence" value="ECO:0007669"/>
    <property type="project" value="UniProtKB-UniRule"/>
</dbReference>
<feature type="compositionally biased region" description="Acidic residues" evidence="3">
    <location>
        <begin position="382"/>
        <end position="394"/>
    </location>
</feature>
<keyword evidence="1" id="KW-0812">Transmembrane</keyword>
<dbReference type="PANTHER" id="PTHR22166">
    <property type="entry name" value="ENDOPLASMIC RETICULUM JUNCTION FORMATION PROTEIN LUNAPARK"/>
    <property type="match status" value="1"/>
</dbReference>
<dbReference type="STRING" id="336963.C4JI51"/>
<feature type="compositionally biased region" description="Polar residues" evidence="3">
    <location>
        <begin position="350"/>
        <end position="363"/>
    </location>
</feature>
<comment type="caution">
    <text evidence="1">Lacks conserved residue(s) required for the propagation of feature annotation.</text>
</comment>
<dbReference type="AlphaFoldDB" id="C4JI51"/>
<keyword evidence="1" id="KW-0863">Zinc-finger</keyword>
<sequence>MVSFWPWRGSDSSPASFEKALSELSERLANTNTRLDTLRQQSRRFKALWTLYTSFIYILYSLIIVLVLGHERWGPVEYTALCGGPVLIYSVRAVAATFYNYRISKAQNALDDLQKQRDTTIEKLKEATKYNSTQMLLEKYGGESPKPKTPTKEGEGEGHKRRAPRDRMSLPIPNSRTGLAPPPTANIRRPEPNPIPLPPQSEYSPPGAIPGPQRQPQADEPGFHPSAFSSTLYSEHRQPRWYDRVLDVLLGEDETLPKNRLVLICQGCRLVNGQAAPGVRTLEELGPWRCGSCGALNNQDSQAKTLAAAVLPADPLSPSRSRGRSQNISHSTEGSPSPPDGAWDPVSGPGSMSSAVDAGNTSPLEGMDAGVIPDATSSEGGFEAEDEFEPNDDS</sequence>